<dbReference type="Pfam" id="PF00359">
    <property type="entry name" value="PTS_EIIA_2"/>
    <property type="match status" value="1"/>
</dbReference>
<dbReference type="Gene3D" id="3.40.930.10">
    <property type="entry name" value="Mannitol-specific EII, Chain A"/>
    <property type="match status" value="1"/>
</dbReference>
<dbReference type="EMBL" id="VFSV01000005">
    <property type="protein sequence ID" value="TRD22633.1"/>
    <property type="molecule type" value="Genomic_DNA"/>
</dbReference>
<dbReference type="InterPro" id="IPR002178">
    <property type="entry name" value="PTS_EIIA_type-2_dom"/>
</dbReference>
<evidence type="ECO:0000313" key="3">
    <source>
        <dbReference type="Proteomes" id="UP000318590"/>
    </source>
</evidence>
<dbReference type="AlphaFoldDB" id="A0A547Q8E6"/>
<dbReference type="PROSITE" id="PS51094">
    <property type="entry name" value="PTS_EIIA_TYPE_2"/>
    <property type="match status" value="1"/>
</dbReference>
<sequence length="154" mass="16545">MLLSELIAPEGVKTISRTTSKKRVLQLLAEMAQDVYGLDSDAVARALIERETLGPTGVGRGVALPHARLPGLSRMCGAFVKLEHGVDFRAPDRKPVDLICALFAPEDDGVQHLKALAAVSRRMRDADLCNALRSNNEPAAIHALLTQSQAVRAA</sequence>
<accession>A0A547Q8E6</accession>
<evidence type="ECO:0000259" key="1">
    <source>
        <dbReference type="PROSITE" id="PS51094"/>
    </source>
</evidence>
<dbReference type="SUPFAM" id="SSF55804">
    <property type="entry name" value="Phoshotransferase/anion transport protein"/>
    <property type="match status" value="1"/>
</dbReference>
<keyword evidence="3" id="KW-1185">Reference proteome</keyword>
<dbReference type="CDD" id="cd00211">
    <property type="entry name" value="PTS_IIA_fru"/>
    <property type="match status" value="1"/>
</dbReference>
<dbReference type="InterPro" id="IPR051541">
    <property type="entry name" value="PTS_SugarTrans_NitroReg"/>
</dbReference>
<dbReference type="OrthoDB" id="95460at2"/>
<dbReference type="GO" id="GO:0030295">
    <property type="term" value="F:protein kinase activator activity"/>
    <property type="evidence" value="ECO:0007669"/>
    <property type="project" value="TreeGrafter"/>
</dbReference>
<dbReference type="Proteomes" id="UP000318590">
    <property type="component" value="Unassembled WGS sequence"/>
</dbReference>
<reference evidence="2 3" key="1">
    <citation type="submission" date="2019-06" db="EMBL/GenBank/DDBJ databases">
        <title>Paenimaribius caenipelagi gen. nov., sp. nov., isolated from a tidal flat.</title>
        <authorList>
            <person name="Yoon J.-H."/>
        </authorList>
    </citation>
    <scope>NUCLEOTIDE SEQUENCE [LARGE SCALE GENOMIC DNA]</scope>
    <source>
        <strain evidence="2 3">JBTF-M29</strain>
    </source>
</reference>
<dbReference type="InterPro" id="IPR016152">
    <property type="entry name" value="PTrfase/Anion_transptr"/>
</dbReference>
<dbReference type="PANTHER" id="PTHR47738">
    <property type="entry name" value="PTS SYSTEM FRUCTOSE-LIKE EIIA COMPONENT-RELATED"/>
    <property type="match status" value="1"/>
</dbReference>
<dbReference type="PANTHER" id="PTHR47738:SF1">
    <property type="entry name" value="NITROGEN REGULATORY PROTEIN"/>
    <property type="match status" value="1"/>
</dbReference>
<gene>
    <name evidence="2" type="ORF">FEV53_04245</name>
</gene>
<dbReference type="RefSeq" id="WP_142833576.1">
    <property type="nucleotide sequence ID" value="NZ_VFSV01000005.1"/>
</dbReference>
<comment type="caution">
    <text evidence="2">The sequence shown here is derived from an EMBL/GenBank/DDBJ whole genome shotgun (WGS) entry which is preliminary data.</text>
</comment>
<feature type="domain" description="PTS EIIA type-2" evidence="1">
    <location>
        <begin position="5"/>
        <end position="148"/>
    </location>
</feature>
<evidence type="ECO:0000313" key="2">
    <source>
        <dbReference type="EMBL" id="TRD22633.1"/>
    </source>
</evidence>
<organism evidence="2 3">
    <name type="scientific">Palleronia caenipelagi</name>
    <dbReference type="NCBI Taxonomy" id="2489174"/>
    <lineage>
        <taxon>Bacteria</taxon>
        <taxon>Pseudomonadati</taxon>
        <taxon>Pseudomonadota</taxon>
        <taxon>Alphaproteobacteria</taxon>
        <taxon>Rhodobacterales</taxon>
        <taxon>Roseobacteraceae</taxon>
        <taxon>Palleronia</taxon>
    </lineage>
</organism>
<protein>
    <submittedName>
        <fullName evidence="2">PTS lactose transporter subunit IIC</fullName>
    </submittedName>
</protein>
<proteinExistence type="predicted"/>
<dbReference type="PROSITE" id="PS00372">
    <property type="entry name" value="PTS_EIIA_TYPE_2_HIS"/>
    <property type="match status" value="1"/>
</dbReference>
<name>A0A547Q8E6_9RHOB</name>